<dbReference type="Proteomes" id="UP000809829">
    <property type="component" value="Unassembled WGS sequence"/>
</dbReference>
<evidence type="ECO:0000313" key="3">
    <source>
        <dbReference type="EMBL" id="MBM7702911.1"/>
    </source>
</evidence>
<feature type="transmembrane region" description="Helical" evidence="2">
    <location>
        <begin position="47"/>
        <end position="77"/>
    </location>
</feature>
<keyword evidence="2" id="KW-0472">Membrane</keyword>
<evidence type="ECO:0000256" key="1">
    <source>
        <dbReference type="SAM" id="Coils"/>
    </source>
</evidence>
<dbReference type="RefSeq" id="WP_205186312.1">
    <property type="nucleotide sequence ID" value="NZ_JAFBFC010000003.1"/>
</dbReference>
<sequence length="191" mass="20202">MAKKYYQNVDSLKTVDELITAAERSLQTSAAIYTTSSNAPEVLKKSLLAVSGVGAVAAASAGIGATSAGVAGLAGAASFTGASIGTVGAIGAGALLAPVVIPAAILSGIGYILFKSKKQKELRQKVEYRLKKAVTLQNETIQKLKLYMKKLEHAAENLYEENMKLRQKIDELMAINEALMNEIHKMTSDLS</sequence>
<accession>A0ABS2QTW7</accession>
<keyword evidence="2" id="KW-1133">Transmembrane helix</keyword>
<reference evidence="3 4" key="1">
    <citation type="submission" date="2021-01" db="EMBL/GenBank/DDBJ databases">
        <title>Genomic Encyclopedia of Type Strains, Phase IV (KMG-IV): sequencing the most valuable type-strain genomes for metagenomic binning, comparative biology and taxonomic classification.</title>
        <authorList>
            <person name="Goeker M."/>
        </authorList>
    </citation>
    <scope>NUCLEOTIDE SEQUENCE [LARGE SCALE GENOMIC DNA]</scope>
    <source>
        <strain evidence="3 4">DSM 104297</strain>
    </source>
</reference>
<name>A0ABS2QTW7_9BACI</name>
<feature type="coiled-coil region" evidence="1">
    <location>
        <begin position="141"/>
        <end position="189"/>
    </location>
</feature>
<protein>
    <submittedName>
        <fullName evidence="3">Uncharacterized protein HemX</fullName>
    </submittedName>
</protein>
<evidence type="ECO:0000313" key="4">
    <source>
        <dbReference type="Proteomes" id="UP000809829"/>
    </source>
</evidence>
<proteinExistence type="predicted"/>
<keyword evidence="1" id="KW-0175">Coiled coil</keyword>
<evidence type="ECO:0000256" key="2">
    <source>
        <dbReference type="SAM" id="Phobius"/>
    </source>
</evidence>
<feature type="transmembrane region" description="Helical" evidence="2">
    <location>
        <begin position="89"/>
        <end position="114"/>
    </location>
</feature>
<dbReference type="EMBL" id="JAFBFC010000003">
    <property type="protein sequence ID" value="MBM7702911.1"/>
    <property type="molecule type" value="Genomic_DNA"/>
</dbReference>
<organism evidence="3 4">
    <name type="scientific">Priestia iocasae</name>
    <dbReference type="NCBI Taxonomy" id="2291674"/>
    <lineage>
        <taxon>Bacteria</taxon>
        <taxon>Bacillati</taxon>
        <taxon>Bacillota</taxon>
        <taxon>Bacilli</taxon>
        <taxon>Bacillales</taxon>
        <taxon>Bacillaceae</taxon>
        <taxon>Priestia</taxon>
    </lineage>
</organism>
<keyword evidence="4" id="KW-1185">Reference proteome</keyword>
<keyword evidence="2" id="KW-0812">Transmembrane</keyword>
<gene>
    <name evidence="3" type="ORF">JOC83_001758</name>
</gene>
<comment type="caution">
    <text evidence="3">The sequence shown here is derived from an EMBL/GenBank/DDBJ whole genome shotgun (WGS) entry which is preliminary data.</text>
</comment>